<keyword evidence="4 7" id="KW-0418">Kinase</keyword>
<keyword evidence="2" id="KW-0808">Transferase</keyword>
<dbReference type="Gene3D" id="3.40.1190.20">
    <property type="match status" value="1"/>
</dbReference>
<evidence type="ECO:0000256" key="1">
    <source>
        <dbReference type="ARBA" id="ARBA00010688"/>
    </source>
</evidence>
<dbReference type="AlphaFoldDB" id="A0A6I0EVV9"/>
<dbReference type="InterPro" id="IPR029056">
    <property type="entry name" value="Ribokinase-like"/>
</dbReference>
<comment type="caution">
    <text evidence="7">The sequence shown here is derived from an EMBL/GenBank/DDBJ whole genome shotgun (WGS) entry which is preliminary data.</text>
</comment>
<keyword evidence="5" id="KW-0067">ATP-binding</keyword>
<proteinExistence type="inferred from homology"/>
<dbReference type="GO" id="GO:0005524">
    <property type="term" value="F:ATP binding"/>
    <property type="evidence" value="ECO:0007669"/>
    <property type="project" value="UniProtKB-KW"/>
</dbReference>
<dbReference type="SUPFAM" id="SSF53613">
    <property type="entry name" value="Ribokinase-like"/>
    <property type="match status" value="1"/>
</dbReference>
<evidence type="ECO:0000313" key="8">
    <source>
        <dbReference type="Proteomes" id="UP000468766"/>
    </source>
</evidence>
<dbReference type="InterPro" id="IPR050306">
    <property type="entry name" value="PfkB_Carbo_kinase"/>
</dbReference>
<evidence type="ECO:0000256" key="4">
    <source>
        <dbReference type="ARBA" id="ARBA00022777"/>
    </source>
</evidence>
<dbReference type="Proteomes" id="UP000468766">
    <property type="component" value="Unassembled WGS sequence"/>
</dbReference>
<evidence type="ECO:0000313" key="7">
    <source>
        <dbReference type="EMBL" id="KAB2952108.1"/>
    </source>
</evidence>
<dbReference type="Pfam" id="PF00294">
    <property type="entry name" value="PfkB"/>
    <property type="match status" value="1"/>
</dbReference>
<evidence type="ECO:0000256" key="2">
    <source>
        <dbReference type="ARBA" id="ARBA00022679"/>
    </source>
</evidence>
<reference evidence="7 8" key="1">
    <citation type="submission" date="2019-10" db="EMBL/GenBank/DDBJ databases">
        <title>Whole-genome sequence of the extremophile Heliorestis acidaminivorans DSM 24790.</title>
        <authorList>
            <person name="Kyndt J.A."/>
            <person name="Meyer T.E."/>
        </authorList>
    </citation>
    <scope>NUCLEOTIDE SEQUENCE [LARGE SCALE GENOMIC DNA]</scope>
    <source>
        <strain evidence="7 8">DSM 24790</strain>
    </source>
</reference>
<protein>
    <submittedName>
        <fullName evidence="7">Sugar kinase</fullName>
    </submittedName>
</protein>
<evidence type="ECO:0000256" key="3">
    <source>
        <dbReference type="ARBA" id="ARBA00022741"/>
    </source>
</evidence>
<dbReference type="EMBL" id="WBXO01000007">
    <property type="protein sequence ID" value="KAB2952108.1"/>
    <property type="molecule type" value="Genomic_DNA"/>
</dbReference>
<organism evidence="7 8">
    <name type="scientific">Heliorestis acidaminivorans</name>
    <dbReference type="NCBI Taxonomy" id="553427"/>
    <lineage>
        <taxon>Bacteria</taxon>
        <taxon>Bacillati</taxon>
        <taxon>Bacillota</taxon>
        <taxon>Clostridia</taxon>
        <taxon>Eubacteriales</taxon>
        <taxon>Heliobacteriaceae</taxon>
        <taxon>Heliorestis</taxon>
    </lineage>
</organism>
<comment type="similarity">
    <text evidence="1">Belongs to the carbohydrate kinase PfkB family.</text>
</comment>
<dbReference type="PANTHER" id="PTHR43085:SF1">
    <property type="entry name" value="PSEUDOURIDINE KINASE-RELATED"/>
    <property type="match status" value="1"/>
</dbReference>
<dbReference type="InterPro" id="IPR011611">
    <property type="entry name" value="PfkB_dom"/>
</dbReference>
<evidence type="ECO:0000259" key="6">
    <source>
        <dbReference type="Pfam" id="PF00294"/>
    </source>
</evidence>
<dbReference type="OrthoDB" id="9813569at2"/>
<dbReference type="PANTHER" id="PTHR43085">
    <property type="entry name" value="HEXOKINASE FAMILY MEMBER"/>
    <property type="match status" value="1"/>
</dbReference>
<feature type="domain" description="Carbohydrate kinase PfkB" evidence="6">
    <location>
        <begin position="3"/>
        <end position="299"/>
    </location>
</feature>
<name>A0A6I0EVV9_9FIRM</name>
<evidence type="ECO:0000256" key="5">
    <source>
        <dbReference type="ARBA" id="ARBA00022840"/>
    </source>
</evidence>
<dbReference type="RefSeq" id="WP_151620425.1">
    <property type="nucleotide sequence ID" value="NZ_WBXO01000007.1"/>
</dbReference>
<keyword evidence="8" id="KW-1185">Reference proteome</keyword>
<accession>A0A6I0EVV9</accession>
<dbReference type="CDD" id="cd01166">
    <property type="entry name" value="KdgK"/>
    <property type="match status" value="1"/>
</dbReference>
<keyword evidence="3" id="KW-0547">Nucleotide-binding</keyword>
<dbReference type="GO" id="GO:0016301">
    <property type="term" value="F:kinase activity"/>
    <property type="evidence" value="ECO:0007669"/>
    <property type="project" value="UniProtKB-KW"/>
</dbReference>
<sequence length="313" mass="34236">MAQIITIGEILVEVMTKKVGQKFDQAGEFVGPFPSGAPAIFIDQAAQCGSSAMIISAVGKDDFGKLNLTRLEQNGVDISRIKVLDDETTGVAFVTYYENGDRDFIFHIAKAACGAVDENDITEELFLECNYFHIMGSAIFNEPIYKAIIKGMELAAHNGSLITFDPNVRKEVIKDEEKRRKLVHILNESQIILAGEDELYYLTGEAEEEKSVKELLAQKAEIVIIKRGRLGASMYTKEGVTHVEAYPVKEVDPTGAGDCFAGTFVSAINQDIVPIKALRLATIAGAKAVTQKGPMEGNSTLTELSEIYKALYK</sequence>
<gene>
    <name evidence="7" type="ORF">F9B85_09860</name>
</gene>